<evidence type="ECO:0000313" key="4">
    <source>
        <dbReference type="EMBL" id="KAL3746913.1"/>
    </source>
</evidence>
<name>A0ABD3L533_EUCGL</name>
<dbReference type="Pfam" id="PF23282">
    <property type="entry name" value="WHD_ROQ1"/>
    <property type="match status" value="1"/>
</dbReference>
<accession>A0ABD3L533</accession>
<dbReference type="Proteomes" id="UP001634007">
    <property type="component" value="Unassembled WGS sequence"/>
</dbReference>
<dbReference type="PANTHER" id="PTHR11017">
    <property type="entry name" value="LEUCINE-RICH REPEAT-CONTAINING PROTEIN"/>
    <property type="match status" value="1"/>
</dbReference>
<comment type="caution">
    <text evidence="4">The sequence shown here is derived from an EMBL/GenBank/DDBJ whole genome shotgun (WGS) entry which is preliminary data.</text>
</comment>
<dbReference type="PANTHER" id="PTHR11017:SF570">
    <property type="entry name" value="DISEASE RESISTANCE PROTEIN (TIR-NBS CLASS)-RELATED"/>
    <property type="match status" value="1"/>
</dbReference>
<dbReference type="InterPro" id="IPR044974">
    <property type="entry name" value="Disease_R_plants"/>
</dbReference>
<dbReference type="Gene3D" id="1.10.8.430">
    <property type="entry name" value="Helical domain of apoptotic protease-activating factors"/>
    <property type="match status" value="1"/>
</dbReference>
<dbReference type="Gene3D" id="3.80.10.10">
    <property type="entry name" value="Ribonuclease Inhibitor"/>
    <property type="match status" value="1"/>
</dbReference>
<dbReference type="PRINTS" id="PR00364">
    <property type="entry name" value="DISEASERSIST"/>
</dbReference>
<dbReference type="SMART" id="SM00255">
    <property type="entry name" value="TIR"/>
    <property type="match status" value="1"/>
</dbReference>
<dbReference type="Pfam" id="PF00931">
    <property type="entry name" value="NB-ARC"/>
    <property type="match status" value="1"/>
</dbReference>
<feature type="non-terminal residue" evidence="4">
    <location>
        <position position="1"/>
    </location>
</feature>
<reference evidence="4 5" key="1">
    <citation type="submission" date="2024-11" db="EMBL/GenBank/DDBJ databases">
        <title>Chromosome-level genome assembly of Eucalyptus globulus Labill. provides insights into its genome evolution.</title>
        <authorList>
            <person name="Li X."/>
        </authorList>
    </citation>
    <scope>NUCLEOTIDE SEQUENCE [LARGE SCALE GENOMIC DNA]</scope>
    <source>
        <strain evidence="4">CL2024</strain>
        <tissue evidence="4">Fresh tender leaves</tissue>
    </source>
</reference>
<keyword evidence="2" id="KW-0677">Repeat</keyword>
<dbReference type="SUPFAM" id="SSF52540">
    <property type="entry name" value="P-loop containing nucleoside triphosphate hydrolases"/>
    <property type="match status" value="1"/>
</dbReference>
<feature type="domain" description="TIR" evidence="3">
    <location>
        <begin position="1"/>
        <end position="139"/>
    </location>
</feature>
<dbReference type="InterPro" id="IPR002182">
    <property type="entry name" value="NB-ARC"/>
</dbReference>
<evidence type="ECO:0000256" key="1">
    <source>
        <dbReference type="ARBA" id="ARBA00022614"/>
    </source>
</evidence>
<dbReference type="Gene3D" id="3.40.50.10140">
    <property type="entry name" value="Toll/interleukin-1 receptor homology (TIR) domain"/>
    <property type="match status" value="1"/>
</dbReference>
<keyword evidence="1" id="KW-0433">Leucine-rich repeat</keyword>
<dbReference type="AlphaFoldDB" id="A0ABD3L533"/>
<organism evidence="4 5">
    <name type="scientific">Eucalyptus globulus</name>
    <name type="common">Tasmanian blue gum</name>
    <dbReference type="NCBI Taxonomy" id="34317"/>
    <lineage>
        <taxon>Eukaryota</taxon>
        <taxon>Viridiplantae</taxon>
        <taxon>Streptophyta</taxon>
        <taxon>Embryophyta</taxon>
        <taxon>Tracheophyta</taxon>
        <taxon>Spermatophyta</taxon>
        <taxon>Magnoliopsida</taxon>
        <taxon>eudicotyledons</taxon>
        <taxon>Gunneridae</taxon>
        <taxon>Pentapetalae</taxon>
        <taxon>rosids</taxon>
        <taxon>malvids</taxon>
        <taxon>Myrtales</taxon>
        <taxon>Myrtaceae</taxon>
        <taxon>Myrtoideae</taxon>
        <taxon>Eucalypteae</taxon>
        <taxon>Eucalyptus</taxon>
    </lineage>
</organism>
<dbReference type="Gene3D" id="3.40.50.300">
    <property type="entry name" value="P-loop containing nucleotide triphosphate hydrolases"/>
    <property type="match status" value="1"/>
</dbReference>
<dbReference type="EMBL" id="JBJKBG010000003">
    <property type="protein sequence ID" value="KAL3746913.1"/>
    <property type="molecule type" value="Genomic_DNA"/>
</dbReference>
<dbReference type="InterPro" id="IPR027417">
    <property type="entry name" value="P-loop_NTPase"/>
</dbReference>
<dbReference type="InterPro" id="IPR058192">
    <property type="entry name" value="WHD_ROQ1-like"/>
</dbReference>
<evidence type="ECO:0000313" key="5">
    <source>
        <dbReference type="Proteomes" id="UP001634007"/>
    </source>
</evidence>
<protein>
    <recommendedName>
        <fullName evidence="3">TIR domain-containing protein</fullName>
    </recommendedName>
</protein>
<dbReference type="Pfam" id="PF01582">
    <property type="entry name" value="TIR"/>
    <property type="match status" value="1"/>
</dbReference>
<dbReference type="SUPFAM" id="SSF52200">
    <property type="entry name" value="Toll/Interleukin receptor TIR domain"/>
    <property type="match status" value="1"/>
</dbReference>
<evidence type="ECO:0000256" key="2">
    <source>
        <dbReference type="ARBA" id="ARBA00022737"/>
    </source>
</evidence>
<keyword evidence="5" id="KW-1185">Reference proteome</keyword>
<sequence>AGIRVFRDEDELRVGEVIGGNLLRAINNSMLYIPIFSRTYASSKWCLRELACIVDNVLNSEGKKSVLPIFLDVEPEDVKLKTSLYSTALLEHTNKFPDEVKDWRKALEEVDEIKGWNVKKDQSQAAIVKLVIEKVLEKLQIKQKSVTEHLLGLDGQVKDLTKLLDVNNHDVIFNQLSSQFGKCCSFLEDVREISSTKEGIVQLQNKLLNDVAGSLSANEVKDSEQGMKRIGEILNTKKVLLVLDDVDNKEHIKKLTGKFSLHLGSRLIITTRTTTILQVEGFKGEILPYEMLKMDYGVALQLFCRLAFGRDLPLDDYYGLSNEIVSSMGGLPLAIVVIGSLLNRKNKAFWEETLVRLRNIPEEEVLKKLRISYDGLDEYQKQIFLDIACFFFNEKKTDAIYMWASCHCYPERGIDVLTSRCLIKILANDKFWMHDQLIDLGRQIVRQESPSDLGRQSRLWIAKEALEIIRAEEVKHKVQALELFTDGPPIEIRNEDFERLPNLRILDLKWGTFAGNFTSYSNLRWFSWYNLKKYHTNSNFNLDFRAGNLYMDQLVVCKLDWIDFKDDSKAWDLIKRAQKLKVLSISWCSGITTIPDISRCSSLERLTLTCCHELKRIESFFGDLQSLIELKITGCFNLTNLPEEVGALVKLKRLTLSGCMELSELPSSLGNLTSLMELDLSGMHMSNL</sequence>
<proteinExistence type="predicted"/>
<dbReference type="InterPro" id="IPR042197">
    <property type="entry name" value="Apaf_helical"/>
</dbReference>
<evidence type="ECO:0000259" key="3">
    <source>
        <dbReference type="PROSITE" id="PS50104"/>
    </source>
</evidence>
<dbReference type="InterPro" id="IPR000157">
    <property type="entry name" value="TIR_dom"/>
</dbReference>
<dbReference type="InterPro" id="IPR035897">
    <property type="entry name" value="Toll_tir_struct_dom_sf"/>
</dbReference>
<gene>
    <name evidence="4" type="ORF">ACJRO7_015794</name>
</gene>
<dbReference type="SUPFAM" id="SSF52058">
    <property type="entry name" value="L domain-like"/>
    <property type="match status" value="1"/>
</dbReference>
<dbReference type="PROSITE" id="PS50104">
    <property type="entry name" value="TIR"/>
    <property type="match status" value="1"/>
</dbReference>
<dbReference type="InterPro" id="IPR032675">
    <property type="entry name" value="LRR_dom_sf"/>
</dbReference>